<feature type="compositionally biased region" description="Basic and acidic residues" evidence="1">
    <location>
        <begin position="235"/>
        <end position="247"/>
    </location>
</feature>
<proteinExistence type="predicted"/>
<organism evidence="2 3">
    <name type="scientific">Batillaria attramentaria</name>
    <dbReference type="NCBI Taxonomy" id="370345"/>
    <lineage>
        <taxon>Eukaryota</taxon>
        <taxon>Metazoa</taxon>
        <taxon>Spiralia</taxon>
        <taxon>Lophotrochozoa</taxon>
        <taxon>Mollusca</taxon>
        <taxon>Gastropoda</taxon>
        <taxon>Caenogastropoda</taxon>
        <taxon>Sorbeoconcha</taxon>
        <taxon>Cerithioidea</taxon>
        <taxon>Batillariidae</taxon>
        <taxon>Batillaria</taxon>
    </lineage>
</organism>
<evidence type="ECO:0000313" key="3">
    <source>
        <dbReference type="Proteomes" id="UP001519460"/>
    </source>
</evidence>
<keyword evidence="3" id="KW-1185">Reference proteome</keyword>
<evidence type="ECO:0000313" key="2">
    <source>
        <dbReference type="EMBL" id="KAK7483708.1"/>
    </source>
</evidence>
<protein>
    <submittedName>
        <fullName evidence="2">Uncharacterized protein</fullName>
    </submittedName>
</protein>
<feature type="compositionally biased region" description="Basic and acidic residues" evidence="1">
    <location>
        <begin position="198"/>
        <end position="220"/>
    </location>
</feature>
<feature type="non-terminal residue" evidence="2">
    <location>
        <position position="513"/>
    </location>
</feature>
<feature type="compositionally biased region" description="Pro residues" evidence="1">
    <location>
        <begin position="141"/>
        <end position="155"/>
    </location>
</feature>
<feature type="compositionally biased region" description="Polar residues" evidence="1">
    <location>
        <begin position="167"/>
        <end position="181"/>
    </location>
</feature>
<feature type="compositionally biased region" description="Polar residues" evidence="1">
    <location>
        <begin position="221"/>
        <end position="234"/>
    </location>
</feature>
<name>A0ABD0K9F2_9CAEN</name>
<gene>
    <name evidence="2" type="ORF">BaRGS_00025029</name>
</gene>
<reference evidence="2 3" key="1">
    <citation type="journal article" date="2023" name="Sci. Data">
        <title>Genome assembly of the Korean intertidal mud-creeper Batillaria attramentaria.</title>
        <authorList>
            <person name="Patra A.K."/>
            <person name="Ho P.T."/>
            <person name="Jun S."/>
            <person name="Lee S.J."/>
            <person name="Kim Y."/>
            <person name="Won Y.J."/>
        </authorList>
    </citation>
    <scope>NUCLEOTIDE SEQUENCE [LARGE SCALE GENOMIC DNA]</scope>
    <source>
        <strain evidence="2">Wonlab-2016</strain>
    </source>
</reference>
<feature type="region of interest" description="Disordered" evidence="1">
    <location>
        <begin position="132"/>
        <end position="247"/>
    </location>
</feature>
<feature type="region of interest" description="Disordered" evidence="1">
    <location>
        <begin position="371"/>
        <end position="399"/>
    </location>
</feature>
<dbReference type="Proteomes" id="UP001519460">
    <property type="component" value="Unassembled WGS sequence"/>
</dbReference>
<feature type="compositionally biased region" description="Basic residues" evidence="1">
    <location>
        <begin position="376"/>
        <end position="392"/>
    </location>
</feature>
<dbReference type="EMBL" id="JACVVK020000222">
    <property type="protein sequence ID" value="KAK7483708.1"/>
    <property type="molecule type" value="Genomic_DNA"/>
</dbReference>
<sequence length="513" mass="56688">MASAKTGPLPNISRSFVTTRGVGFGIDRSGGGGECRRARAGGVEAVVGGVGGQERRTLLGVGTYLIDTPRDSGLYLRQQFLNHQEQHRGVPRSQEEVLPEIPFRLHPRPEHAQSSVIDIHPQVSTMDVATSPMTPFEEESNPPPTRASSPIPPPTRSVTFMTDREVTSLSMTTTRDVSGVTSKARKNRGTSMGVFSRENGDLRSKRETINQFRERSKERSSSATGTGNSDQTGHMTERLPRLPLTGRDETFSMKKSSSVTDLTDVGSMFSWRDKDFEVKSSRSFDLTSENIGHTSYLQRNKTKSLGDLLKPAKEDNDKVSDLAAYHKRQRIAQLAFRRENTVRRNSTLSGIDADKEWLDMRNTQLVDKTEYEKFASRRKPSSSAGKKSKKTYSPRSSTEFSLTHPVGGKVYPVFYNDGSPVRKFGRPSAAAVNVYRVVGMKCTVPVRLEEVDENFSPDRIHVGIVTMDPATQSFSDVMIALNLSSAYIISATFVQYPDEEKVSSDVGAALCSV</sequence>
<evidence type="ECO:0000256" key="1">
    <source>
        <dbReference type="SAM" id="MobiDB-lite"/>
    </source>
</evidence>
<dbReference type="AlphaFoldDB" id="A0ABD0K9F2"/>
<comment type="caution">
    <text evidence="2">The sequence shown here is derived from an EMBL/GenBank/DDBJ whole genome shotgun (WGS) entry which is preliminary data.</text>
</comment>
<accession>A0ABD0K9F2</accession>